<feature type="domain" description="ParE-like toxin" evidence="1">
    <location>
        <begin position="22"/>
        <end position="79"/>
    </location>
</feature>
<comment type="caution">
    <text evidence="2">The sequence shown here is derived from an EMBL/GenBank/DDBJ whole genome shotgun (WGS) entry which is preliminary data.</text>
</comment>
<gene>
    <name evidence="2" type="ORF">BS639_17320</name>
</gene>
<sequence>MKNKLREIVPGFIASPSIPETYRVKALTQIQKFRRGMRNYTRLKDNGSGYIKINVGLFWRLLSRNDGLTWELMHHERYSSLIRKL</sequence>
<evidence type="ECO:0000313" key="3">
    <source>
        <dbReference type="Proteomes" id="UP000192722"/>
    </source>
</evidence>
<protein>
    <recommendedName>
        <fullName evidence="1">ParE-like toxin domain-containing protein</fullName>
    </recommendedName>
</protein>
<dbReference type="Pfam" id="PF24732">
    <property type="entry name" value="ParE_like"/>
    <property type="match status" value="1"/>
</dbReference>
<accession>A0ABX3TXW9</accession>
<dbReference type="InterPro" id="IPR056925">
    <property type="entry name" value="ParE-like"/>
</dbReference>
<proteinExistence type="predicted"/>
<organism evidence="2 3">
    <name type="scientific">Rouxiella silvae</name>
    <dbReference type="NCBI Taxonomy" id="1646373"/>
    <lineage>
        <taxon>Bacteria</taxon>
        <taxon>Pseudomonadati</taxon>
        <taxon>Pseudomonadota</taxon>
        <taxon>Gammaproteobacteria</taxon>
        <taxon>Enterobacterales</taxon>
        <taxon>Yersiniaceae</taxon>
        <taxon>Rouxiella</taxon>
    </lineage>
</organism>
<evidence type="ECO:0000259" key="1">
    <source>
        <dbReference type="Pfam" id="PF24732"/>
    </source>
</evidence>
<dbReference type="EMBL" id="MRWD01000045">
    <property type="protein sequence ID" value="ORJ19939.1"/>
    <property type="molecule type" value="Genomic_DNA"/>
</dbReference>
<keyword evidence="3" id="KW-1185">Reference proteome</keyword>
<evidence type="ECO:0000313" key="2">
    <source>
        <dbReference type="EMBL" id="ORJ19939.1"/>
    </source>
</evidence>
<name>A0ABX3TXW9_9GAMM</name>
<dbReference type="Proteomes" id="UP000192722">
    <property type="component" value="Unassembled WGS sequence"/>
</dbReference>
<dbReference type="RefSeq" id="WP_084983761.1">
    <property type="nucleotide sequence ID" value="NZ_CBCSCF010000023.1"/>
</dbReference>
<reference evidence="2 3" key="1">
    <citation type="journal article" date="2017" name="Int. J. Syst. Evol. Microbiol.">
        <title>Rouxiella badensis sp. nov. and Rouxiella silvae sp. nov. isolated from peat bog soil in Germany and emendation of the genus description.</title>
        <authorList>
            <person name="Le Fleche-Mateos A."/>
            <person name="Kugler J.H."/>
            <person name="Hansen S.H."/>
            <person name="Syldatk C."/>
            <person name="Hausmann R."/>
            <person name="Lomprez F."/>
            <person name="Vandenbogaert M."/>
            <person name="Manuguerra J.C."/>
            <person name="Grimont P.A."/>
        </authorList>
    </citation>
    <scope>NUCLEOTIDE SEQUENCE [LARGE SCALE GENOMIC DNA]</scope>
    <source>
        <strain evidence="2 3">213</strain>
    </source>
</reference>